<organism evidence="2 3">
    <name type="scientific">Striga asiatica</name>
    <name type="common">Asiatic witchweed</name>
    <name type="synonym">Buchnera asiatica</name>
    <dbReference type="NCBI Taxonomy" id="4170"/>
    <lineage>
        <taxon>Eukaryota</taxon>
        <taxon>Viridiplantae</taxon>
        <taxon>Streptophyta</taxon>
        <taxon>Embryophyta</taxon>
        <taxon>Tracheophyta</taxon>
        <taxon>Spermatophyta</taxon>
        <taxon>Magnoliopsida</taxon>
        <taxon>eudicotyledons</taxon>
        <taxon>Gunneridae</taxon>
        <taxon>Pentapetalae</taxon>
        <taxon>asterids</taxon>
        <taxon>lamiids</taxon>
        <taxon>Lamiales</taxon>
        <taxon>Orobanchaceae</taxon>
        <taxon>Buchnereae</taxon>
        <taxon>Striga</taxon>
    </lineage>
</organism>
<protein>
    <submittedName>
        <fullName evidence="2">UDP-glucose:glycoprotein glucosyltransferases</fullName>
    </submittedName>
</protein>
<gene>
    <name evidence="2" type="ORF">STAS_04042</name>
</gene>
<evidence type="ECO:0000256" key="1">
    <source>
        <dbReference type="SAM" id="MobiDB-lite"/>
    </source>
</evidence>
<keyword evidence="2" id="KW-0808">Transferase</keyword>
<proteinExistence type="predicted"/>
<comment type="caution">
    <text evidence="2">The sequence shown here is derived from an EMBL/GenBank/DDBJ whole genome shotgun (WGS) entry which is preliminary data.</text>
</comment>
<reference evidence="3" key="1">
    <citation type="journal article" date="2019" name="Curr. Biol.">
        <title>Genome Sequence of Striga asiatica Provides Insight into the Evolution of Plant Parasitism.</title>
        <authorList>
            <person name="Yoshida S."/>
            <person name="Kim S."/>
            <person name="Wafula E.K."/>
            <person name="Tanskanen J."/>
            <person name="Kim Y.M."/>
            <person name="Honaas L."/>
            <person name="Yang Z."/>
            <person name="Spallek T."/>
            <person name="Conn C.E."/>
            <person name="Ichihashi Y."/>
            <person name="Cheong K."/>
            <person name="Cui S."/>
            <person name="Der J.P."/>
            <person name="Gundlach H."/>
            <person name="Jiao Y."/>
            <person name="Hori C."/>
            <person name="Ishida J.K."/>
            <person name="Kasahara H."/>
            <person name="Kiba T."/>
            <person name="Kim M.S."/>
            <person name="Koo N."/>
            <person name="Laohavisit A."/>
            <person name="Lee Y.H."/>
            <person name="Lumba S."/>
            <person name="McCourt P."/>
            <person name="Mortimer J.C."/>
            <person name="Mutuku J.M."/>
            <person name="Nomura T."/>
            <person name="Sasaki-Sekimoto Y."/>
            <person name="Seto Y."/>
            <person name="Wang Y."/>
            <person name="Wakatake T."/>
            <person name="Sakakibara H."/>
            <person name="Demura T."/>
            <person name="Yamaguchi S."/>
            <person name="Yoneyama K."/>
            <person name="Manabe R.I."/>
            <person name="Nelson D.C."/>
            <person name="Schulman A.H."/>
            <person name="Timko M.P."/>
            <person name="dePamphilis C.W."/>
            <person name="Choi D."/>
            <person name="Shirasu K."/>
        </authorList>
    </citation>
    <scope>NUCLEOTIDE SEQUENCE [LARGE SCALE GENOMIC DNA]</scope>
    <source>
        <strain evidence="3">cv. UVA1</strain>
    </source>
</reference>
<evidence type="ECO:0000313" key="3">
    <source>
        <dbReference type="Proteomes" id="UP000325081"/>
    </source>
</evidence>
<dbReference type="AlphaFoldDB" id="A0A5A7P685"/>
<dbReference type="EMBL" id="BKCP01002447">
    <property type="protein sequence ID" value="GER28259.1"/>
    <property type="molecule type" value="Genomic_DNA"/>
</dbReference>
<keyword evidence="3" id="KW-1185">Reference proteome</keyword>
<dbReference type="OrthoDB" id="678664at2759"/>
<feature type="compositionally biased region" description="Low complexity" evidence="1">
    <location>
        <begin position="53"/>
        <end position="70"/>
    </location>
</feature>
<name>A0A5A7P685_STRAF</name>
<feature type="region of interest" description="Disordered" evidence="1">
    <location>
        <begin position="49"/>
        <end position="79"/>
    </location>
</feature>
<dbReference type="Proteomes" id="UP000325081">
    <property type="component" value="Unassembled WGS sequence"/>
</dbReference>
<evidence type="ECO:0000313" key="2">
    <source>
        <dbReference type="EMBL" id="GER28259.1"/>
    </source>
</evidence>
<sequence length="113" mass="12558">MASSSGVKGKEGRLIVCSGSLVHPFESMELAQPSKPIAKWLKGLFKLSPDKLSSSSSSSCSTSSSSFSPSQKEKNIRPRESLLLRNCNARFRYATCTKRKENKFFHSIPHVHR</sequence>
<dbReference type="GO" id="GO:0016740">
    <property type="term" value="F:transferase activity"/>
    <property type="evidence" value="ECO:0007669"/>
    <property type="project" value="UniProtKB-KW"/>
</dbReference>
<accession>A0A5A7P685</accession>